<keyword evidence="6" id="KW-1185">Reference proteome</keyword>
<organism evidence="5 6">
    <name type="scientific">Brassica napus</name>
    <name type="common">Rape</name>
    <dbReference type="NCBI Taxonomy" id="3708"/>
    <lineage>
        <taxon>Eukaryota</taxon>
        <taxon>Viridiplantae</taxon>
        <taxon>Streptophyta</taxon>
        <taxon>Embryophyta</taxon>
        <taxon>Tracheophyta</taxon>
        <taxon>Spermatophyta</taxon>
        <taxon>Magnoliopsida</taxon>
        <taxon>eudicotyledons</taxon>
        <taxon>Gunneridae</taxon>
        <taxon>Pentapetalae</taxon>
        <taxon>rosids</taxon>
        <taxon>malvids</taxon>
        <taxon>Brassicales</taxon>
        <taxon>Brassicaceae</taxon>
        <taxon>Brassiceae</taxon>
        <taxon>Brassica</taxon>
    </lineage>
</organism>
<dbReference type="Gene3D" id="3.80.10.10">
    <property type="entry name" value="Ribonuclease Inhibitor"/>
    <property type="match status" value="1"/>
</dbReference>
<proteinExistence type="inferred from homology"/>
<evidence type="ECO:0000256" key="1">
    <source>
        <dbReference type="ARBA" id="ARBA00008894"/>
    </source>
</evidence>
<dbReference type="SUPFAM" id="SSF52058">
    <property type="entry name" value="L domain-like"/>
    <property type="match status" value="1"/>
</dbReference>
<dbReference type="Gene3D" id="1.10.10.10">
    <property type="entry name" value="Winged helix-like DNA-binding domain superfamily/Winged helix DNA-binding domain"/>
    <property type="match status" value="1"/>
</dbReference>
<dbReference type="EMBL" id="JAGKQM010000017">
    <property type="protein sequence ID" value="KAH0868880.1"/>
    <property type="molecule type" value="Genomic_DNA"/>
</dbReference>
<dbReference type="Gene3D" id="1.10.8.430">
    <property type="entry name" value="Helical domain of apoptotic protease-activating factors"/>
    <property type="match status" value="1"/>
</dbReference>
<dbReference type="Pfam" id="PF05659">
    <property type="entry name" value="RPW8"/>
    <property type="match status" value="1"/>
</dbReference>
<dbReference type="PANTHER" id="PTHR36766">
    <property type="entry name" value="PLANT BROAD-SPECTRUM MILDEW RESISTANCE PROTEIN RPW8"/>
    <property type="match status" value="1"/>
</dbReference>
<dbReference type="InterPro" id="IPR042197">
    <property type="entry name" value="Apaf_helical"/>
</dbReference>
<protein>
    <recommendedName>
        <fullName evidence="4">RPW8 domain-containing protein</fullName>
    </recommendedName>
</protein>
<gene>
    <name evidence="5" type="ORF">HID58_075902</name>
</gene>
<dbReference type="InterPro" id="IPR027417">
    <property type="entry name" value="P-loop_NTPase"/>
</dbReference>
<feature type="domain" description="RPW8" evidence="4">
    <location>
        <begin position="2"/>
        <end position="150"/>
    </location>
</feature>
<evidence type="ECO:0000256" key="3">
    <source>
        <dbReference type="ARBA" id="ARBA00022821"/>
    </source>
</evidence>
<dbReference type="InterPro" id="IPR055414">
    <property type="entry name" value="LRR_R13L4/SHOC2-like"/>
</dbReference>
<dbReference type="PANTHER" id="PTHR36766:SF3">
    <property type="entry name" value="RPW8 DOMAIN-CONTAINING PROTEIN"/>
    <property type="match status" value="1"/>
</dbReference>
<keyword evidence="2" id="KW-0677">Repeat</keyword>
<comment type="caution">
    <text evidence="5">The sequence shown here is derived from an EMBL/GenBank/DDBJ whole genome shotgun (WGS) entry which is preliminary data.</text>
</comment>
<dbReference type="InterPro" id="IPR036388">
    <property type="entry name" value="WH-like_DNA-bd_sf"/>
</dbReference>
<dbReference type="PRINTS" id="PR00364">
    <property type="entry name" value="DISEASERSIST"/>
</dbReference>
<evidence type="ECO:0000259" key="4">
    <source>
        <dbReference type="PROSITE" id="PS51153"/>
    </source>
</evidence>
<dbReference type="SUPFAM" id="SSF52540">
    <property type="entry name" value="P-loop containing nucleoside triphosphate hydrolases"/>
    <property type="match status" value="1"/>
</dbReference>
<dbReference type="InterPro" id="IPR032675">
    <property type="entry name" value="LRR_dom_sf"/>
</dbReference>
<name>A0ABQ7YL03_BRANA</name>
<reference evidence="5 6" key="1">
    <citation type="submission" date="2021-05" db="EMBL/GenBank/DDBJ databases">
        <title>Genome Assembly of Synthetic Allotetraploid Brassica napus Reveals Homoeologous Exchanges between Subgenomes.</title>
        <authorList>
            <person name="Davis J.T."/>
        </authorList>
    </citation>
    <scope>NUCLEOTIDE SEQUENCE [LARGE SCALE GENOMIC DNA]</scope>
    <source>
        <strain evidence="6">cv. Da-Ae</strain>
        <tissue evidence="5">Seedling</tissue>
    </source>
</reference>
<evidence type="ECO:0000313" key="6">
    <source>
        <dbReference type="Proteomes" id="UP000824890"/>
    </source>
</evidence>
<dbReference type="Proteomes" id="UP000824890">
    <property type="component" value="Unassembled WGS sequence"/>
</dbReference>
<evidence type="ECO:0000256" key="2">
    <source>
        <dbReference type="ARBA" id="ARBA00022737"/>
    </source>
</evidence>
<keyword evidence="3" id="KW-0611">Plant defense</keyword>
<evidence type="ECO:0000313" key="5">
    <source>
        <dbReference type="EMBL" id="KAH0868880.1"/>
    </source>
</evidence>
<dbReference type="InterPro" id="IPR008808">
    <property type="entry name" value="Powdery_mildew-R_dom"/>
</dbReference>
<dbReference type="PROSITE" id="PS51153">
    <property type="entry name" value="RPW8"/>
    <property type="match status" value="1"/>
</dbReference>
<accession>A0ABQ7YL03</accession>
<sequence length="597" mass="67758">MNKATEIVVSAVAGAFASEVLKLAIGEAKLVFAFGYVSKELASTMEDLLPIVTEVESMQDVGELKTLKDTIDKARVVVEECKSVQLPLILLRNQGKHSLTLEAINIYHPRYSSLNEKDAKALLVHVAPRPYNAPQAEYEEVLRKILKRCNGLPLLIEVLGVPLKGKPLYYWKGQVESWSEKETNLDGVLKLLQPSFTALEPHLKECFMDMGSFLEDQKIRASVIIDIWVELYGKSPTSSSLAYMKYLDDLASQNLLKLIPLGRKEHEDGFYNELLVTQHDVLRELAIHQSKQEAVLERKRHSLVIQGDNYPDDLLLNDLFSSSWEEMDSFQFPKVEALLLNISSSNYALPGFIATMKKLKVVIIINHGPDPAKLTNLSCLNSLPNLKRIRLEKVEITFLDILQLQLGRLKKLSLVMCSFGEVFYDTDETDASKALPSLQEIDIDYCYDLDELPYWISEAVSWEKLSITNCHKLSILPEAIGNLSKLELLRLCSCISLSELPETTARLNNLQFLDISDCLGLRKLPLEIGRLDKLKKISMNKCWKCELPDSVRNLENLEVKCDEETEMVLWKGLEEKMINLNVQVEETEHNLNLLRLL</sequence>
<comment type="similarity">
    <text evidence="1">Belongs to the disease resistance NB-LRR family.</text>
</comment>
<dbReference type="Pfam" id="PF23598">
    <property type="entry name" value="LRR_14"/>
    <property type="match status" value="1"/>
</dbReference>